<dbReference type="Gene3D" id="3.90.1150.30">
    <property type="match status" value="1"/>
</dbReference>
<keyword evidence="2" id="KW-1185">Reference proteome</keyword>
<accession>A0ABY2QJ79</accession>
<dbReference type="RefSeq" id="WP_136451203.1">
    <property type="nucleotide sequence ID" value="NZ_SSTI01000004.1"/>
</dbReference>
<dbReference type="InterPro" id="IPR038056">
    <property type="entry name" value="YjbR-like_sf"/>
</dbReference>
<dbReference type="GO" id="GO:0003677">
    <property type="term" value="F:DNA binding"/>
    <property type="evidence" value="ECO:0007669"/>
    <property type="project" value="UniProtKB-KW"/>
</dbReference>
<organism evidence="1 2">
    <name type="scientific">Sphingomonas olei</name>
    <dbReference type="NCBI Taxonomy" id="1886787"/>
    <lineage>
        <taxon>Bacteria</taxon>
        <taxon>Pseudomonadati</taxon>
        <taxon>Pseudomonadota</taxon>
        <taxon>Alphaproteobacteria</taxon>
        <taxon>Sphingomonadales</taxon>
        <taxon>Sphingomonadaceae</taxon>
        <taxon>Sphingomonas</taxon>
    </lineage>
</organism>
<dbReference type="Proteomes" id="UP000308038">
    <property type="component" value="Unassembled WGS sequence"/>
</dbReference>
<proteinExistence type="predicted"/>
<dbReference type="SUPFAM" id="SSF142906">
    <property type="entry name" value="YjbR-like"/>
    <property type="match status" value="1"/>
</dbReference>
<dbReference type="Pfam" id="PF04237">
    <property type="entry name" value="YjbR"/>
    <property type="match status" value="1"/>
</dbReference>
<name>A0ABY2QJ79_9SPHN</name>
<protein>
    <submittedName>
        <fullName evidence="1">MmcQ/YjbR family DNA-binding protein</fullName>
    </submittedName>
</protein>
<evidence type="ECO:0000313" key="1">
    <source>
        <dbReference type="EMBL" id="THG40539.1"/>
    </source>
</evidence>
<keyword evidence="1" id="KW-0238">DNA-binding</keyword>
<evidence type="ECO:0000313" key="2">
    <source>
        <dbReference type="Proteomes" id="UP000308038"/>
    </source>
</evidence>
<reference evidence="1 2" key="1">
    <citation type="submission" date="2019-04" db="EMBL/GenBank/DDBJ databases">
        <title>Microbes associate with the intestines of laboratory mice.</title>
        <authorList>
            <person name="Navarre W."/>
            <person name="Wong E."/>
            <person name="Huang K.C."/>
            <person name="Tropini C."/>
            <person name="Ng K."/>
            <person name="Yu B."/>
        </authorList>
    </citation>
    <scope>NUCLEOTIDE SEQUENCE [LARGE SCALE GENOMIC DNA]</scope>
    <source>
        <strain evidence="1 2">NM83_B4-11</strain>
    </source>
</reference>
<dbReference type="InterPro" id="IPR058532">
    <property type="entry name" value="YjbR/MT2646/Rv2570-like"/>
</dbReference>
<comment type="caution">
    <text evidence="1">The sequence shown here is derived from an EMBL/GenBank/DDBJ whole genome shotgun (WGS) entry which is preliminary data.</text>
</comment>
<dbReference type="EMBL" id="SSTI01000004">
    <property type="protein sequence ID" value="THG40539.1"/>
    <property type="molecule type" value="Genomic_DNA"/>
</dbReference>
<gene>
    <name evidence="1" type="ORF">E5988_06855</name>
</gene>
<sequence>MADTLTPSEEALERVRGIALALPEAAERPSHGSPGFYIEGGKFFAYFWHDHHQDGETAVVVKTSGLDEQTMLIENDPALYYKPAYLGPSGCIALRVGGPDTDWERVADRVAQSWELAAPRRLLEMGGR</sequence>